<feature type="transmembrane region" description="Helical" evidence="1">
    <location>
        <begin position="197"/>
        <end position="224"/>
    </location>
</feature>
<comment type="caution">
    <text evidence="2">The sequence shown here is derived from an EMBL/GenBank/DDBJ whole genome shotgun (WGS) entry which is preliminary data.</text>
</comment>
<proteinExistence type="predicted"/>
<dbReference type="Proteomes" id="UP000198287">
    <property type="component" value="Unassembled WGS sequence"/>
</dbReference>
<keyword evidence="1" id="KW-1133">Transmembrane helix</keyword>
<evidence type="ECO:0000256" key="1">
    <source>
        <dbReference type="SAM" id="Phobius"/>
    </source>
</evidence>
<keyword evidence="1" id="KW-0812">Transmembrane</keyword>
<protein>
    <submittedName>
        <fullName evidence="2">Decaprenyl-diphosphate synthase subunit 1</fullName>
    </submittedName>
</protein>
<dbReference type="EMBL" id="LNIX01000010">
    <property type="protein sequence ID" value="OXA49115.1"/>
    <property type="molecule type" value="Genomic_DNA"/>
</dbReference>
<keyword evidence="3" id="KW-1185">Reference proteome</keyword>
<dbReference type="AlphaFoldDB" id="A0A226DUD5"/>
<name>A0A226DUD5_FOLCA</name>
<feature type="transmembrane region" description="Helical" evidence="1">
    <location>
        <begin position="261"/>
        <end position="279"/>
    </location>
</feature>
<evidence type="ECO:0000313" key="2">
    <source>
        <dbReference type="EMBL" id="OXA49115.1"/>
    </source>
</evidence>
<gene>
    <name evidence="2" type="ORF">Fcan01_16076</name>
</gene>
<evidence type="ECO:0000313" key="3">
    <source>
        <dbReference type="Proteomes" id="UP000198287"/>
    </source>
</evidence>
<reference evidence="2 3" key="1">
    <citation type="submission" date="2015-12" db="EMBL/GenBank/DDBJ databases">
        <title>The genome of Folsomia candida.</title>
        <authorList>
            <person name="Faddeeva A."/>
            <person name="Derks M.F."/>
            <person name="Anvar Y."/>
            <person name="Smit S."/>
            <person name="Van Straalen N."/>
            <person name="Roelofs D."/>
        </authorList>
    </citation>
    <scope>NUCLEOTIDE SEQUENCE [LARGE SCALE GENOMIC DNA]</scope>
    <source>
        <strain evidence="2 3">VU population</strain>
        <tissue evidence="2">Whole body</tissue>
    </source>
</reference>
<organism evidence="2 3">
    <name type="scientific">Folsomia candida</name>
    <name type="common">Springtail</name>
    <dbReference type="NCBI Taxonomy" id="158441"/>
    <lineage>
        <taxon>Eukaryota</taxon>
        <taxon>Metazoa</taxon>
        <taxon>Ecdysozoa</taxon>
        <taxon>Arthropoda</taxon>
        <taxon>Hexapoda</taxon>
        <taxon>Collembola</taxon>
        <taxon>Entomobryomorpha</taxon>
        <taxon>Isotomoidea</taxon>
        <taxon>Isotomidae</taxon>
        <taxon>Proisotominae</taxon>
        <taxon>Folsomia</taxon>
    </lineage>
</organism>
<keyword evidence="1" id="KW-0472">Membrane</keyword>
<sequence length="959" mass="109200">MYKIFPIDHFSNSGFPSCVSFKATTEIPLRKNVGQQRGWKCLTRFYILPPTNRLAGVLPPDPYEERFSSNEGLMIPYYRIGYHVLLQGTGSNFNLWANEMLALLNENSGLNMLLMLVDNSIISNFQFCCRYCHGCFQVCYDIDVQKFEEVQLENVAKGFNIMGDKTPWATRGDWKYLKYGTTKFSEIGRDDVNIDGILVNLILAGNVSAQFGTGTSIFVGIFLISTSKSKLSKLDILAMGYNIFLEQGSSITRNSKKEKHIYFVCGSFLLMTVIITTLSRGDNVQNTISPIRILPYGNFDQLIENGFTFVDEVISYLTQKALQGQAAGWYPANYLALSNIDTSSTAISSKVYHHLVKGNVHLDHSHVRPETNIWWNYPRQIITNSSGFSCASEKMAYLGSMEKLQEAKAYLEKYRPGPEFSIGKELVGVIPTGWVLENVVDPRIPVRMKALHHSGIAKKWMWFQEMAGKLQNRSNVKEIEPAALSLDGNIAQIFKIFSQILLSTACLFMIECGNICSTYYNGKKESEGLPVWTTRYNIVDFCIFMTPFTKRPPIKYKIFLIDHFNNSKFPSCVAFEANREIPLRSNAGQQRAWKCLTRFYIFPPTKQFAGVLPPDLYEEHFSSRRKMIPYYRTGYHVLVQDAESYFRIWINEMQILLNENSGLNMLLMLVNDNVVSNFQFCCRYCHGCFQVCHDIGNEKLDELEIAKVAYGFNTMGDKTLWVIRGNWNYLKNGSIKFSEIGKDTVKIDSTLINLFLGGNVSAKLGRDILTMGYNIFLEQGSSITRNSQGEKYIYFVCGPFLLISETNIWWKYPRQIITNSSGFSCASEKMAYLGSIEKLQEAKAYLEKYRSGPEFSIGKELVGVIPTGWVLENVVNPRNQVRMKALHHSGIAKKWVWFQEMAGKLQNRVPVKGTDPIALSLDGNIAQIFKIFSKILLSIACLFMIEVVYWKLSNECYLL</sequence>
<accession>A0A226DUD5</accession>